<dbReference type="GO" id="GO:0006396">
    <property type="term" value="P:RNA processing"/>
    <property type="evidence" value="ECO:0007669"/>
    <property type="project" value="TreeGrafter"/>
</dbReference>
<evidence type="ECO:0000256" key="3">
    <source>
        <dbReference type="PROSITE-ProRule" id="PRU00708"/>
    </source>
</evidence>
<feature type="repeat" description="PPR" evidence="3">
    <location>
        <begin position="493"/>
        <end position="527"/>
    </location>
</feature>
<dbReference type="GO" id="GO:0003729">
    <property type="term" value="F:mRNA binding"/>
    <property type="evidence" value="ECO:0007669"/>
    <property type="project" value="TreeGrafter"/>
</dbReference>
<reference evidence="5 6" key="1">
    <citation type="submission" date="2019-07" db="EMBL/GenBank/DDBJ databases">
        <title>De Novo Assembly of kiwifruit Actinidia rufa.</title>
        <authorList>
            <person name="Sugita-Konishi S."/>
            <person name="Sato K."/>
            <person name="Mori E."/>
            <person name="Abe Y."/>
            <person name="Kisaki G."/>
            <person name="Hamano K."/>
            <person name="Suezawa K."/>
            <person name="Otani M."/>
            <person name="Fukuda T."/>
            <person name="Manabe T."/>
            <person name="Gomi K."/>
            <person name="Tabuchi M."/>
            <person name="Akimitsu K."/>
            <person name="Kataoka I."/>
        </authorList>
    </citation>
    <scope>NUCLEOTIDE SEQUENCE [LARGE SCALE GENOMIC DNA]</scope>
    <source>
        <strain evidence="6">cv. Fuchu</strain>
    </source>
</reference>
<dbReference type="NCBIfam" id="TIGR00756">
    <property type="entry name" value="PPR"/>
    <property type="match status" value="7"/>
</dbReference>
<feature type="repeat" description="PPR" evidence="3">
    <location>
        <begin position="392"/>
        <end position="426"/>
    </location>
</feature>
<feature type="compositionally biased region" description="Acidic residues" evidence="4">
    <location>
        <begin position="87"/>
        <end position="99"/>
    </location>
</feature>
<evidence type="ECO:0000256" key="1">
    <source>
        <dbReference type="ARBA" id="ARBA00007626"/>
    </source>
</evidence>
<evidence type="ECO:0000256" key="4">
    <source>
        <dbReference type="SAM" id="MobiDB-lite"/>
    </source>
</evidence>
<dbReference type="InterPro" id="IPR002885">
    <property type="entry name" value="PPR_rpt"/>
</dbReference>
<dbReference type="Gene3D" id="1.25.40.10">
    <property type="entry name" value="Tetratricopeptide repeat domain"/>
    <property type="match status" value="4"/>
</dbReference>
<dbReference type="PANTHER" id="PTHR47934">
    <property type="entry name" value="PENTATRICOPEPTIDE REPEAT-CONTAINING PROTEIN PET309, MITOCHONDRIAL"/>
    <property type="match status" value="1"/>
</dbReference>
<comment type="caution">
    <text evidence="5">The sequence shown here is derived from an EMBL/GenBank/DDBJ whole genome shotgun (WGS) entry which is preliminary data.</text>
</comment>
<dbReference type="InterPro" id="IPR051114">
    <property type="entry name" value="Mito_RNA_Proc_CCM1"/>
</dbReference>
<feature type="region of interest" description="Disordered" evidence="4">
    <location>
        <begin position="80"/>
        <end position="100"/>
    </location>
</feature>
<protein>
    <submittedName>
        <fullName evidence="5">Tetratricopeptide repeat (TPR)-like superfamily protein</fullName>
    </submittedName>
</protein>
<dbReference type="AlphaFoldDB" id="A0A7J0GCD7"/>
<dbReference type="GO" id="GO:0007005">
    <property type="term" value="P:mitochondrion organization"/>
    <property type="evidence" value="ECO:0007669"/>
    <property type="project" value="TreeGrafter"/>
</dbReference>
<name>A0A7J0GCD7_9ERIC</name>
<dbReference type="OrthoDB" id="185373at2759"/>
<dbReference type="InterPro" id="IPR011990">
    <property type="entry name" value="TPR-like_helical_dom_sf"/>
</dbReference>
<dbReference type="PANTHER" id="PTHR47934:SF28">
    <property type="entry name" value="OS04G0488500 PROTEIN"/>
    <property type="match status" value="1"/>
</dbReference>
<dbReference type="EMBL" id="BJWL01000020">
    <property type="protein sequence ID" value="GFZ08358.1"/>
    <property type="molecule type" value="Genomic_DNA"/>
</dbReference>
<feature type="repeat" description="PPR" evidence="3">
    <location>
        <begin position="357"/>
        <end position="391"/>
    </location>
</feature>
<feature type="repeat" description="PPR" evidence="3">
    <location>
        <begin position="322"/>
        <end position="356"/>
    </location>
</feature>
<dbReference type="Pfam" id="PF01535">
    <property type="entry name" value="PPR"/>
    <property type="match status" value="2"/>
</dbReference>
<dbReference type="GO" id="GO:0005739">
    <property type="term" value="C:mitochondrion"/>
    <property type="evidence" value="ECO:0007669"/>
    <property type="project" value="TreeGrafter"/>
</dbReference>
<gene>
    <name evidence="5" type="ORF">Acr_20g0001660</name>
</gene>
<sequence>MWGDFRRRLSLSLFSATFRTHFTSQCLKPTQFQSLCSNSVTAFNLSPSSTTKTITTPLRSPGFTIFRSCFTSSIYKHRNADEKSENSEEEGGDDYENPDEQLGFRDQCLSRDVETILGILKEPGSTGPQVKTKLEQCSVTASSELVVEVLSRVRNDWELAFTFFLWAAKQPDYAPFVREYHSMISILAKMRKFDTAWALIDEMRRGTRNKTGQSLVTPQTLLIMIRRYCAVHDVGKAINTFYAHKLFKFDMGMDEFHDFLSALCRYKNVKDAEHLLFCNENVFPYNSKSFNIILNGWCNIIGNLREAKRVWREMSERGIARDVISYSSIISCYSKFNNLHEVLKLFNRMKEHGIAPDRKVYNAVIHALAKGKRVKDACNMLRAMEEKGIAPSAVTYNSLIKPLCRASQLDEGQEVFHEMLKRGLSPTIRTYHAFFRILRTGEEVFALLEKMNKMGCRPNNDTYAMLLRKFCRWRQLDNVFKLWSEMSKNGGPDRSSYTALIHGLFLNGKLEEAYKYYQEMKEKQFFSRAKVRGDASDMGVRTFHEIGELRVDAIALVTVACIAYNTLNACDAVEKRLRKRELKANMMNWLDITLRIHINGEKGHDIQPSLTWLTPEGHMEIDGSRHVVHANLTYVAVV</sequence>
<evidence type="ECO:0000313" key="6">
    <source>
        <dbReference type="Proteomes" id="UP000585474"/>
    </source>
</evidence>
<dbReference type="PROSITE" id="PS51375">
    <property type="entry name" value="PPR"/>
    <property type="match status" value="6"/>
</dbReference>
<organism evidence="5 6">
    <name type="scientific">Actinidia rufa</name>
    <dbReference type="NCBI Taxonomy" id="165716"/>
    <lineage>
        <taxon>Eukaryota</taxon>
        <taxon>Viridiplantae</taxon>
        <taxon>Streptophyta</taxon>
        <taxon>Embryophyta</taxon>
        <taxon>Tracheophyta</taxon>
        <taxon>Spermatophyta</taxon>
        <taxon>Magnoliopsida</taxon>
        <taxon>eudicotyledons</taxon>
        <taxon>Gunneridae</taxon>
        <taxon>Pentapetalae</taxon>
        <taxon>asterids</taxon>
        <taxon>Ericales</taxon>
        <taxon>Actinidiaceae</taxon>
        <taxon>Actinidia</taxon>
    </lineage>
</organism>
<comment type="similarity">
    <text evidence="1">Belongs to the PPR family. P subfamily.</text>
</comment>
<feature type="repeat" description="PPR" evidence="3">
    <location>
        <begin position="286"/>
        <end position="321"/>
    </location>
</feature>
<proteinExistence type="inferred from homology"/>
<keyword evidence="6" id="KW-1185">Reference proteome</keyword>
<accession>A0A7J0GCD7</accession>
<dbReference type="Proteomes" id="UP000585474">
    <property type="component" value="Unassembled WGS sequence"/>
</dbReference>
<feature type="repeat" description="PPR" evidence="3">
    <location>
        <begin position="459"/>
        <end position="489"/>
    </location>
</feature>
<dbReference type="Pfam" id="PF13812">
    <property type="entry name" value="PPR_3"/>
    <property type="match status" value="1"/>
</dbReference>
<dbReference type="Pfam" id="PF13041">
    <property type="entry name" value="PPR_2"/>
    <property type="match status" value="2"/>
</dbReference>
<evidence type="ECO:0000313" key="5">
    <source>
        <dbReference type="EMBL" id="GFZ08358.1"/>
    </source>
</evidence>
<evidence type="ECO:0000256" key="2">
    <source>
        <dbReference type="ARBA" id="ARBA00022737"/>
    </source>
</evidence>
<keyword evidence="2" id="KW-0677">Repeat</keyword>